<keyword evidence="3" id="KW-0233">DNA recombination</keyword>
<gene>
    <name evidence="5" type="ORF">J2X19_000069</name>
</gene>
<dbReference type="Gene3D" id="3.30.160.390">
    <property type="entry name" value="Integrase, DNA-binding domain"/>
    <property type="match status" value="1"/>
</dbReference>
<keyword evidence="6" id="KW-1185">Reference proteome</keyword>
<dbReference type="Proteomes" id="UP001180487">
    <property type="component" value="Unassembled WGS sequence"/>
</dbReference>
<evidence type="ECO:0000256" key="2">
    <source>
        <dbReference type="ARBA" id="ARBA00022908"/>
    </source>
</evidence>
<evidence type="ECO:0000313" key="5">
    <source>
        <dbReference type="EMBL" id="MDR7375411.1"/>
    </source>
</evidence>
<proteinExistence type="inferred from homology"/>
<reference evidence="5 6" key="1">
    <citation type="submission" date="2023-07" db="EMBL/GenBank/DDBJ databases">
        <title>Sorghum-associated microbial communities from plants grown in Nebraska, USA.</title>
        <authorList>
            <person name="Schachtman D."/>
        </authorList>
    </citation>
    <scope>NUCLEOTIDE SEQUENCE [LARGE SCALE GENOMIC DNA]</scope>
    <source>
        <strain evidence="5 6">BE313</strain>
    </source>
</reference>
<dbReference type="InterPro" id="IPR025166">
    <property type="entry name" value="Integrase_DNA_bind_dom"/>
</dbReference>
<sequence length="445" mass="48119">MARPKKDAVVDLRDAHELTAGLIERLTCPADKAQAFLRDAKSPGLRVRVTAAGAKSFVFEAKLNRQTIRRTIGDVRAWSIEAARTEANRLRVTLDGGTDPREVERQQLADLAATKAATAAQAVTVGDVWPRYLAEGKPKRKDAFKPGYRADLEAMASPGGQRKKRGKGLTRPGPLFPLLALALAQVDEDALKSWYDREALAGKHQAARALMMFRGFLRWASARPEYRAMVDRDAGKAAAIVEVLPGNTRRTDALEAAQLPGWWSGVTQLSNVTASAYLRAMLLTGARREEMAALKWADVDFQWRKLTIADKVDATRTIPLTDYLAWLLASLPKVGPYVFASASKSGRLTDTRASHAKALQSAGIESLTIHGLRRSFSLLGEAAGAPAGAIAQVMGHKPSATAEGYRPRSVDALRPFLACIESHILEQAGVAFVAGAEPGKLRAVA</sequence>
<evidence type="ECO:0000256" key="3">
    <source>
        <dbReference type="ARBA" id="ARBA00023172"/>
    </source>
</evidence>
<dbReference type="RefSeq" id="WP_310369616.1">
    <property type="nucleotide sequence ID" value="NZ_JAVDXT010000001.1"/>
</dbReference>
<dbReference type="InterPro" id="IPR011010">
    <property type="entry name" value="DNA_brk_join_enz"/>
</dbReference>
<keyword evidence="2" id="KW-0229">DNA integration</keyword>
<comment type="caution">
    <text evidence="5">The sequence shown here is derived from an EMBL/GenBank/DDBJ whole genome shotgun (WGS) entry which is preliminary data.</text>
</comment>
<dbReference type="InterPro" id="IPR038488">
    <property type="entry name" value="Integrase_DNA-bd_sf"/>
</dbReference>
<dbReference type="Gene3D" id="1.10.443.10">
    <property type="entry name" value="Intergrase catalytic core"/>
    <property type="match status" value="1"/>
</dbReference>
<dbReference type="SUPFAM" id="SSF56349">
    <property type="entry name" value="DNA breaking-rejoining enzymes"/>
    <property type="match status" value="1"/>
</dbReference>
<comment type="similarity">
    <text evidence="1">Belongs to the 'phage' integrase family.</text>
</comment>
<evidence type="ECO:0000256" key="1">
    <source>
        <dbReference type="ARBA" id="ARBA00008857"/>
    </source>
</evidence>
<dbReference type="EMBL" id="JAVDXT010000001">
    <property type="protein sequence ID" value="MDR7375411.1"/>
    <property type="molecule type" value="Genomic_DNA"/>
</dbReference>
<dbReference type="Pfam" id="PF13356">
    <property type="entry name" value="Arm-DNA-bind_3"/>
    <property type="match status" value="1"/>
</dbReference>
<organism evidence="5 6">
    <name type="scientific">Rhodoferax ferrireducens</name>
    <dbReference type="NCBI Taxonomy" id="192843"/>
    <lineage>
        <taxon>Bacteria</taxon>
        <taxon>Pseudomonadati</taxon>
        <taxon>Pseudomonadota</taxon>
        <taxon>Betaproteobacteria</taxon>
        <taxon>Burkholderiales</taxon>
        <taxon>Comamonadaceae</taxon>
        <taxon>Rhodoferax</taxon>
    </lineage>
</organism>
<dbReference type="PROSITE" id="PS51898">
    <property type="entry name" value="TYR_RECOMBINASE"/>
    <property type="match status" value="1"/>
</dbReference>
<dbReference type="PANTHER" id="PTHR30629:SF6">
    <property type="entry name" value="PROPHAGE INTEGRASE INTA-RELATED"/>
    <property type="match status" value="1"/>
</dbReference>
<dbReference type="Pfam" id="PF00589">
    <property type="entry name" value="Phage_integrase"/>
    <property type="match status" value="1"/>
</dbReference>
<dbReference type="PANTHER" id="PTHR30629">
    <property type="entry name" value="PROPHAGE INTEGRASE"/>
    <property type="match status" value="1"/>
</dbReference>
<name>A0ABU2C248_9BURK</name>
<evidence type="ECO:0000313" key="6">
    <source>
        <dbReference type="Proteomes" id="UP001180487"/>
    </source>
</evidence>
<accession>A0ABU2C248</accession>
<dbReference type="InterPro" id="IPR013762">
    <property type="entry name" value="Integrase-like_cat_sf"/>
</dbReference>
<evidence type="ECO:0000259" key="4">
    <source>
        <dbReference type="PROSITE" id="PS51898"/>
    </source>
</evidence>
<feature type="domain" description="Tyr recombinase" evidence="4">
    <location>
        <begin position="249"/>
        <end position="418"/>
    </location>
</feature>
<dbReference type="InterPro" id="IPR050808">
    <property type="entry name" value="Phage_Integrase"/>
</dbReference>
<protein>
    <submittedName>
        <fullName evidence="5">Integrase</fullName>
    </submittedName>
</protein>
<dbReference type="InterPro" id="IPR002104">
    <property type="entry name" value="Integrase_catalytic"/>
</dbReference>